<keyword evidence="4" id="KW-1185">Reference proteome</keyword>
<keyword evidence="2" id="KW-0472">Membrane</keyword>
<sequence>MVEYEIFCVLLFRFFFFFLTYYFVHLILVTKNPRRRLRVSARPGAPITPRCTLSSPSGRIRREIRNYSYCRSDVFSFSRLSPEPAKLNDRPDGDSSSHYEAEMSLDDKFNNRIDTR</sequence>
<protein>
    <submittedName>
        <fullName evidence="3">Uncharacterized protein</fullName>
    </submittedName>
</protein>
<evidence type="ECO:0000313" key="3">
    <source>
        <dbReference type="EMBL" id="KAL0127315.1"/>
    </source>
</evidence>
<comment type="caution">
    <text evidence="3">The sequence shown here is derived from an EMBL/GenBank/DDBJ whole genome shotgun (WGS) entry which is preliminary data.</text>
</comment>
<dbReference type="AlphaFoldDB" id="A0AAW2GIE8"/>
<feature type="transmembrane region" description="Helical" evidence="2">
    <location>
        <begin position="6"/>
        <end position="28"/>
    </location>
</feature>
<organism evidence="3 4">
    <name type="scientific">Cardiocondyla obscurior</name>
    <dbReference type="NCBI Taxonomy" id="286306"/>
    <lineage>
        <taxon>Eukaryota</taxon>
        <taxon>Metazoa</taxon>
        <taxon>Ecdysozoa</taxon>
        <taxon>Arthropoda</taxon>
        <taxon>Hexapoda</taxon>
        <taxon>Insecta</taxon>
        <taxon>Pterygota</taxon>
        <taxon>Neoptera</taxon>
        <taxon>Endopterygota</taxon>
        <taxon>Hymenoptera</taxon>
        <taxon>Apocrita</taxon>
        <taxon>Aculeata</taxon>
        <taxon>Formicoidea</taxon>
        <taxon>Formicidae</taxon>
        <taxon>Myrmicinae</taxon>
        <taxon>Cardiocondyla</taxon>
    </lineage>
</organism>
<dbReference type="EMBL" id="JADYXP020000004">
    <property type="protein sequence ID" value="KAL0127315.1"/>
    <property type="molecule type" value="Genomic_DNA"/>
</dbReference>
<dbReference type="Proteomes" id="UP001430953">
    <property type="component" value="Unassembled WGS sequence"/>
</dbReference>
<accession>A0AAW2GIE8</accession>
<evidence type="ECO:0000313" key="4">
    <source>
        <dbReference type="Proteomes" id="UP001430953"/>
    </source>
</evidence>
<proteinExistence type="predicted"/>
<evidence type="ECO:0000256" key="2">
    <source>
        <dbReference type="SAM" id="Phobius"/>
    </source>
</evidence>
<evidence type="ECO:0000256" key="1">
    <source>
        <dbReference type="SAM" id="MobiDB-lite"/>
    </source>
</evidence>
<gene>
    <name evidence="3" type="ORF">PUN28_005539</name>
</gene>
<reference evidence="3 4" key="1">
    <citation type="submission" date="2023-03" db="EMBL/GenBank/DDBJ databases">
        <title>High recombination rates correlate with genetic variation in Cardiocondyla obscurior ants.</title>
        <authorList>
            <person name="Errbii M."/>
        </authorList>
    </citation>
    <scope>NUCLEOTIDE SEQUENCE [LARGE SCALE GENOMIC DNA]</scope>
    <source>
        <strain evidence="3">Alpha-2009</strain>
        <tissue evidence="3">Whole body</tissue>
    </source>
</reference>
<feature type="region of interest" description="Disordered" evidence="1">
    <location>
        <begin position="81"/>
        <end position="116"/>
    </location>
</feature>
<keyword evidence="2" id="KW-1133">Transmembrane helix</keyword>
<feature type="compositionally biased region" description="Basic and acidic residues" evidence="1">
    <location>
        <begin position="86"/>
        <end position="116"/>
    </location>
</feature>
<keyword evidence="2" id="KW-0812">Transmembrane</keyword>
<name>A0AAW2GIE8_9HYME</name>